<dbReference type="InParanoid" id="A0A1B7MDP0"/>
<dbReference type="EMBL" id="KV450022">
    <property type="protein sequence ID" value="OAX30723.1"/>
    <property type="molecule type" value="Genomic_DNA"/>
</dbReference>
<dbReference type="AlphaFoldDB" id="A0A1B7MDP0"/>
<dbReference type="Proteomes" id="UP000092154">
    <property type="component" value="Unassembled WGS sequence"/>
</dbReference>
<organism evidence="1 2">
    <name type="scientific">Rhizopogon vinicolor AM-OR11-026</name>
    <dbReference type="NCBI Taxonomy" id="1314800"/>
    <lineage>
        <taxon>Eukaryota</taxon>
        <taxon>Fungi</taxon>
        <taxon>Dikarya</taxon>
        <taxon>Basidiomycota</taxon>
        <taxon>Agaricomycotina</taxon>
        <taxon>Agaricomycetes</taxon>
        <taxon>Agaricomycetidae</taxon>
        <taxon>Boletales</taxon>
        <taxon>Suillineae</taxon>
        <taxon>Rhizopogonaceae</taxon>
        <taxon>Rhizopogon</taxon>
    </lineage>
</organism>
<gene>
    <name evidence="1" type="ORF">K503DRAFT_806824</name>
</gene>
<reference evidence="1 2" key="1">
    <citation type="submission" date="2016-06" db="EMBL/GenBank/DDBJ databases">
        <title>Comparative genomics of the ectomycorrhizal sister species Rhizopogon vinicolor and Rhizopogon vesiculosus (Basidiomycota: Boletales) reveals a divergence of the mating type B locus.</title>
        <authorList>
            <consortium name="DOE Joint Genome Institute"/>
            <person name="Mujic A.B."/>
            <person name="Kuo A."/>
            <person name="Tritt A."/>
            <person name="Lipzen A."/>
            <person name="Chen C."/>
            <person name="Johnson J."/>
            <person name="Sharma A."/>
            <person name="Barry K."/>
            <person name="Grigoriev I.V."/>
            <person name="Spatafora J.W."/>
        </authorList>
    </citation>
    <scope>NUCLEOTIDE SEQUENCE [LARGE SCALE GENOMIC DNA]</scope>
    <source>
        <strain evidence="1 2">AM-OR11-026</strain>
    </source>
</reference>
<evidence type="ECO:0000313" key="2">
    <source>
        <dbReference type="Proteomes" id="UP000092154"/>
    </source>
</evidence>
<keyword evidence="2" id="KW-1185">Reference proteome</keyword>
<protein>
    <submittedName>
        <fullName evidence="1">Uncharacterized protein</fullName>
    </submittedName>
</protein>
<sequence>MCYWRHIRNIYLRCGHALNLPDELPATVPGASLVPTIPTPAFLLHASKRVVNSACTRLN</sequence>
<accession>A0A1B7MDP0</accession>
<name>A0A1B7MDP0_9AGAM</name>
<proteinExistence type="predicted"/>
<evidence type="ECO:0000313" key="1">
    <source>
        <dbReference type="EMBL" id="OAX30723.1"/>
    </source>
</evidence>
<dbReference type="OrthoDB" id="2689278at2759"/>